<gene>
    <name evidence="1" type="ORF">S01H1_20874</name>
</gene>
<proteinExistence type="predicted"/>
<reference evidence="1" key="1">
    <citation type="journal article" date="2014" name="Front. Microbiol.">
        <title>High frequency of phylogenetically diverse reductive dehalogenase-homologous genes in deep subseafloor sedimentary metagenomes.</title>
        <authorList>
            <person name="Kawai M."/>
            <person name="Futagami T."/>
            <person name="Toyoda A."/>
            <person name="Takaki Y."/>
            <person name="Nishi S."/>
            <person name="Hori S."/>
            <person name="Arai W."/>
            <person name="Tsubouchi T."/>
            <person name="Morono Y."/>
            <person name="Uchiyama I."/>
            <person name="Ito T."/>
            <person name="Fujiyama A."/>
            <person name="Inagaki F."/>
            <person name="Takami H."/>
        </authorList>
    </citation>
    <scope>NUCLEOTIDE SEQUENCE</scope>
    <source>
        <strain evidence="1">Expedition CK06-06</strain>
    </source>
</reference>
<protein>
    <submittedName>
        <fullName evidence="1">Uncharacterized protein</fullName>
    </submittedName>
</protein>
<organism evidence="1">
    <name type="scientific">marine sediment metagenome</name>
    <dbReference type="NCBI Taxonomy" id="412755"/>
    <lineage>
        <taxon>unclassified sequences</taxon>
        <taxon>metagenomes</taxon>
        <taxon>ecological metagenomes</taxon>
    </lineage>
</organism>
<dbReference type="InterPro" id="IPR011249">
    <property type="entry name" value="Metalloenz_LuxS/M16"/>
</dbReference>
<sequence>MPEELFVKELANGMTLLGQRMEHVSSAAMTITAPAGASHDPPDSPGAASVISQWLLRGAGGRDTRGLNDALDALGCQHHE</sequence>
<dbReference type="Gene3D" id="3.30.830.10">
    <property type="entry name" value="Metalloenzyme, LuxS/M16 peptidase-like"/>
    <property type="match status" value="1"/>
</dbReference>
<dbReference type="AlphaFoldDB" id="X0TQP3"/>
<comment type="caution">
    <text evidence="1">The sequence shown here is derived from an EMBL/GenBank/DDBJ whole genome shotgun (WGS) entry which is preliminary data.</text>
</comment>
<feature type="non-terminal residue" evidence="1">
    <location>
        <position position="80"/>
    </location>
</feature>
<dbReference type="GO" id="GO:0046872">
    <property type="term" value="F:metal ion binding"/>
    <property type="evidence" value="ECO:0007669"/>
    <property type="project" value="InterPro"/>
</dbReference>
<evidence type="ECO:0000313" key="1">
    <source>
        <dbReference type="EMBL" id="GAF90447.1"/>
    </source>
</evidence>
<dbReference type="EMBL" id="BARS01011485">
    <property type="protein sequence ID" value="GAF90447.1"/>
    <property type="molecule type" value="Genomic_DNA"/>
</dbReference>
<accession>X0TQP3</accession>
<name>X0TQP3_9ZZZZ</name>
<dbReference type="SUPFAM" id="SSF63411">
    <property type="entry name" value="LuxS/MPP-like metallohydrolase"/>
    <property type="match status" value="1"/>
</dbReference>